<dbReference type="Proteomes" id="UP000658997">
    <property type="component" value="Unassembled WGS sequence"/>
</dbReference>
<dbReference type="GO" id="GO:0006897">
    <property type="term" value="P:endocytosis"/>
    <property type="evidence" value="ECO:0007669"/>
    <property type="project" value="InterPro"/>
</dbReference>
<organism evidence="6 8">
    <name type="scientific">Ustilago bromivora</name>
    <dbReference type="NCBI Taxonomy" id="307758"/>
    <lineage>
        <taxon>Eukaryota</taxon>
        <taxon>Fungi</taxon>
        <taxon>Dikarya</taxon>
        <taxon>Basidiomycota</taxon>
        <taxon>Ustilaginomycotina</taxon>
        <taxon>Ustilaginomycetes</taxon>
        <taxon>Ustilaginales</taxon>
        <taxon>Ustilaginaceae</taxon>
        <taxon>Ustilago</taxon>
    </lineage>
</organism>
<keyword evidence="2" id="KW-0963">Cytoplasm</keyword>
<keyword evidence="3" id="KW-0206">Cytoskeleton</keyword>
<dbReference type="PANTHER" id="PTHR47174">
    <property type="entry name" value="BRIDGING INTEGRATOR 3"/>
    <property type="match status" value="1"/>
</dbReference>
<keyword evidence="9" id="KW-1185">Reference proteome</keyword>
<dbReference type="GO" id="GO:0007015">
    <property type="term" value="P:actin filament organization"/>
    <property type="evidence" value="ECO:0007669"/>
    <property type="project" value="InterPro"/>
</dbReference>
<dbReference type="SUPFAM" id="SSF103657">
    <property type="entry name" value="BAR/IMD domain-like"/>
    <property type="match status" value="1"/>
</dbReference>
<dbReference type="FunFam" id="1.20.1270.60:FF:000014">
    <property type="entry name" value="Protein hob3, variant"/>
    <property type="match status" value="1"/>
</dbReference>
<dbReference type="Proteomes" id="UP000179920">
    <property type="component" value="Chromosome XVIII"/>
</dbReference>
<dbReference type="EMBL" id="ULHB01000044">
    <property type="protein sequence ID" value="SYW79020.1"/>
    <property type="molecule type" value="Genomic_DNA"/>
</dbReference>
<dbReference type="InterPro" id="IPR027267">
    <property type="entry name" value="AH/BAR_dom_sf"/>
</dbReference>
<evidence type="ECO:0000256" key="1">
    <source>
        <dbReference type="ARBA" id="ARBA00004245"/>
    </source>
</evidence>
<dbReference type="Gene3D" id="1.20.1270.60">
    <property type="entry name" value="Arfaptin homology (AH) domain/BAR domain"/>
    <property type="match status" value="1"/>
</dbReference>
<evidence type="ECO:0000313" key="9">
    <source>
        <dbReference type="Proteomes" id="UP000658997"/>
    </source>
</evidence>
<dbReference type="GO" id="GO:0051666">
    <property type="term" value="P:actin cortical patch localization"/>
    <property type="evidence" value="ECO:0007669"/>
    <property type="project" value="InterPro"/>
</dbReference>
<dbReference type="GO" id="GO:0097320">
    <property type="term" value="P:plasma membrane tubulation"/>
    <property type="evidence" value="ECO:0007669"/>
    <property type="project" value="TreeGrafter"/>
</dbReference>
<dbReference type="PROSITE" id="PS51021">
    <property type="entry name" value="BAR"/>
    <property type="match status" value="1"/>
</dbReference>
<dbReference type="EMBL" id="LT558134">
    <property type="protein sequence ID" value="SAM85531.1"/>
    <property type="molecule type" value="Genomic_DNA"/>
</dbReference>
<reference evidence="6" key="2">
    <citation type="submission" date="2016-04" db="EMBL/GenBank/DDBJ databases">
        <authorList>
            <person name="Evans L.H."/>
            <person name="Alamgir A."/>
            <person name="Owens N."/>
            <person name="Weber N.D."/>
            <person name="Virtaneva K."/>
            <person name="Barbian K."/>
            <person name="Babar A."/>
            <person name="Rosenke K."/>
        </authorList>
    </citation>
    <scope>NUCLEOTIDE SEQUENCE</scope>
    <source>
        <strain evidence="6">UB2112</strain>
    </source>
</reference>
<gene>
    <name evidence="7" type="ORF">UBRO2_02704</name>
    <name evidence="6" type="ORF">UBRO_08110</name>
</gene>
<accession>A0A1K0HE40</accession>
<dbReference type="GO" id="GO:0008289">
    <property type="term" value="F:lipid binding"/>
    <property type="evidence" value="ECO:0007669"/>
    <property type="project" value="TreeGrafter"/>
</dbReference>
<dbReference type="OrthoDB" id="446293at2759"/>
<dbReference type="SMART" id="SM00721">
    <property type="entry name" value="BAR"/>
    <property type="match status" value="1"/>
</dbReference>
<evidence type="ECO:0000313" key="8">
    <source>
        <dbReference type="Proteomes" id="UP000179920"/>
    </source>
</evidence>
<comment type="subcellular location">
    <subcellularLocation>
        <location evidence="1">Cytoplasm</location>
        <location evidence="1">Cytoskeleton</location>
    </subcellularLocation>
</comment>
<dbReference type="PANTHER" id="PTHR47174:SF3">
    <property type="entry name" value="BRIDGING INTEGRATOR 3"/>
    <property type="match status" value="1"/>
</dbReference>
<reference evidence="8" key="1">
    <citation type="submission" date="2016-04" db="EMBL/GenBank/DDBJ databases">
        <authorList>
            <person name="Guldener U."/>
            <person name="Guldener U."/>
        </authorList>
    </citation>
    <scope>NUCLEOTIDE SEQUENCE [LARGE SCALE GENOMIC DNA]</scope>
    <source>
        <strain evidence="8">UB2112</strain>
    </source>
</reference>
<name>A0A1K0HE40_9BASI</name>
<evidence type="ECO:0000313" key="7">
    <source>
        <dbReference type="EMBL" id="SYW79020.1"/>
    </source>
</evidence>
<proteinExistence type="predicted"/>
<evidence type="ECO:0000256" key="4">
    <source>
        <dbReference type="SAM" id="MobiDB-lite"/>
    </source>
</evidence>
<dbReference type="GO" id="GO:0043332">
    <property type="term" value="C:mating projection tip"/>
    <property type="evidence" value="ECO:0007669"/>
    <property type="project" value="TreeGrafter"/>
</dbReference>
<dbReference type="CDD" id="cd07591">
    <property type="entry name" value="BAR_Rvs161p"/>
    <property type="match status" value="1"/>
</dbReference>
<dbReference type="InterPro" id="IPR037429">
    <property type="entry name" value="Rvs161/Hob3_BAR"/>
</dbReference>
<evidence type="ECO:0000259" key="5">
    <source>
        <dbReference type="PROSITE" id="PS51021"/>
    </source>
</evidence>
<dbReference type="Pfam" id="PF03114">
    <property type="entry name" value="BAR"/>
    <property type="match status" value="1"/>
</dbReference>
<feature type="compositionally biased region" description="Polar residues" evidence="4">
    <location>
        <begin position="14"/>
        <end position="36"/>
    </location>
</feature>
<sequence length="262" mass="29557">MSWGGFKKSINRAGTTLMQKTGQVERTVDSEFNSTEEQYRTMEREVTSLQKEAKAYLDAIRSLASSQSRIAEAVDGFYTDSSDAAMSANAYRRAVDELDTKTAKEIDAPYRATVLEPIGKLASYFPEANKIIEKRNKKLLDYDAARSKHRKLVDKPSDDPTKLPKAEKELEDARVIFETLDEQIKSELPQLVDLRVPYLDPSFEAMVRMQAKFAEDGYEKLGGVQRFFADGVREEYADGQLDAQVEAVLQEMRELSICGIGQ</sequence>
<evidence type="ECO:0000256" key="3">
    <source>
        <dbReference type="ARBA" id="ARBA00023212"/>
    </source>
</evidence>
<feature type="region of interest" description="Disordered" evidence="4">
    <location>
        <begin position="14"/>
        <end position="39"/>
    </location>
</feature>
<dbReference type="GO" id="GO:0031097">
    <property type="term" value="C:medial cortex"/>
    <property type="evidence" value="ECO:0007669"/>
    <property type="project" value="TreeGrafter"/>
</dbReference>
<protein>
    <submittedName>
        <fullName evidence="7">Probable RVS161 - protein involved in cell polarity development</fullName>
    </submittedName>
    <submittedName>
        <fullName evidence="6">Probable RVS161-protein involved in cell polarity development</fullName>
    </submittedName>
</protein>
<evidence type="ECO:0000256" key="2">
    <source>
        <dbReference type="ARBA" id="ARBA00022490"/>
    </source>
</evidence>
<dbReference type="InterPro" id="IPR004148">
    <property type="entry name" value="BAR_dom"/>
</dbReference>
<dbReference type="GO" id="GO:1990528">
    <property type="term" value="C:Rvs161p-Rvs167p complex"/>
    <property type="evidence" value="ECO:0007669"/>
    <property type="project" value="TreeGrafter"/>
</dbReference>
<reference evidence="7" key="3">
    <citation type="submission" date="2018-08" db="EMBL/GenBank/DDBJ databases">
        <authorList>
            <person name="Guldener U."/>
        </authorList>
    </citation>
    <scope>NUCLEOTIDE SEQUENCE</scope>
    <source>
        <strain evidence="7">UB2</strain>
    </source>
</reference>
<evidence type="ECO:0000313" key="6">
    <source>
        <dbReference type="EMBL" id="SAM85531.1"/>
    </source>
</evidence>
<dbReference type="InterPro" id="IPR046982">
    <property type="entry name" value="BIN3/RVS161-like"/>
</dbReference>
<dbReference type="GO" id="GO:0030479">
    <property type="term" value="C:actin cortical patch"/>
    <property type="evidence" value="ECO:0007669"/>
    <property type="project" value="TreeGrafter"/>
</dbReference>
<feature type="domain" description="BAR" evidence="5">
    <location>
        <begin position="17"/>
        <end position="237"/>
    </location>
</feature>
<dbReference type="AlphaFoldDB" id="A0A1K0HE40"/>